<organism evidence="2 3">
    <name type="scientific">Okeanomitos corallinicola TIOX110</name>
    <dbReference type="NCBI Taxonomy" id="3133117"/>
    <lineage>
        <taxon>Bacteria</taxon>
        <taxon>Bacillati</taxon>
        <taxon>Cyanobacteriota</taxon>
        <taxon>Cyanophyceae</taxon>
        <taxon>Nostocales</taxon>
        <taxon>Aphanizomenonaceae</taxon>
        <taxon>Okeanomitos</taxon>
    </lineage>
</organism>
<accession>A0ABZ2URY3</accession>
<evidence type="ECO:0000256" key="1">
    <source>
        <dbReference type="SAM" id="Phobius"/>
    </source>
</evidence>
<name>A0ABZ2URY3_9CYAN</name>
<evidence type="ECO:0000313" key="3">
    <source>
        <dbReference type="Proteomes" id="UP001483337"/>
    </source>
</evidence>
<dbReference type="RefSeq" id="WP_353931067.1">
    <property type="nucleotide sequence ID" value="NZ_CP150886.1"/>
</dbReference>
<evidence type="ECO:0000313" key="2">
    <source>
        <dbReference type="EMBL" id="WZB88158.1"/>
    </source>
</evidence>
<protein>
    <submittedName>
        <fullName evidence="2">Uncharacterized protein</fullName>
    </submittedName>
</protein>
<dbReference type="EMBL" id="CP150886">
    <property type="protein sequence ID" value="WZB88158.1"/>
    <property type="molecule type" value="Genomic_DNA"/>
</dbReference>
<feature type="transmembrane region" description="Helical" evidence="1">
    <location>
        <begin position="46"/>
        <end position="63"/>
    </location>
</feature>
<feature type="transmembrane region" description="Helical" evidence="1">
    <location>
        <begin position="15"/>
        <end position="34"/>
    </location>
</feature>
<gene>
    <name evidence="2" type="ORF">WJM97_00160</name>
</gene>
<keyword evidence="3" id="KW-1185">Reference proteome</keyword>
<dbReference type="Proteomes" id="UP001483337">
    <property type="component" value="Chromosome"/>
</dbReference>
<proteinExistence type="predicted"/>
<keyword evidence="1" id="KW-1133">Transmembrane helix</keyword>
<keyword evidence="1" id="KW-0812">Transmembrane</keyword>
<reference evidence="2 3" key="1">
    <citation type="submission" date="2024-04" db="EMBL/GenBank/DDBJ databases">
        <title>Okeanomitos corallinicola gen. &amp; sp. nov. (Nostocales, Cyanobacteria), a new toxic marine heterocyst-forming cyanobacterium from a coral reef.</title>
        <authorList>
            <person name="Li H."/>
            <person name="Li R."/>
            <person name="Kang J."/>
            <person name="Hii K.S."/>
            <person name="Mohamed H.F."/>
            <person name="Xu X."/>
            <person name="Luo Z."/>
        </authorList>
    </citation>
    <scope>NUCLEOTIDE SEQUENCE [LARGE SCALE GENOMIC DNA]</scope>
    <source>
        <strain evidence="2 3">TIOX110</strain>
    </source>
</reference>
<keyword evidence="1" id="KW-0472">Membrane</keyword>
<sequence>MEKNNLFTEISPEEAAGVSGGGVIAAASYLTVITHLFPQMARSPEVINIAFLLLIGALSIPGIDNLELGENRITRLF</sequence>